<evidence type="ECO:0000313" key="2">
    <source>
        <dbReference type="Proteomes" id="UP000054477"/>
    </source>
</evidence>
<dbReference type="AlphaFoldDB" id="A0A0C9WP15"/>
<dbReference type="Proteomes" id="UP000054477">
    <property type="component" value="Unassembled WGS sequence"/>
</dbReference>
<reference evidence="2" key="2">
    <citation type="submission" date="2015-01" db="EMBL/GenBank/DDBJ databases">
        <title>Evolutionary Origins and Diversification of the Mycorrhizal Mutualists.</title>
        <authorList>
            <consortium name="DOE Joint Genome Institute"/>
            <consortium name="Mycorrhizal Genomics Consortium"/>
            <person name="Kohler A."/>
            <person name="Kuo A."/>
            <person name="Nagy L.G."/>
            <person name="Floudas D."/>
            <person name="Copeland A."/>
            <person name="Barry K.W."/>
            <person name="Cichocki N."/>
            <person name="Veneault-Fourrey C."/>
            <person name="LaButti K."/>
            <person name="Lindquist E.A."/>
            <person name="Lipzen A."/>
            <person name="Lundell T."/>
            <person name="Morin E."/>
            <person name="Murat C."/>
            <person name="Riley R."/>
            <person name="Ohm R."/>
            <person name="Sun H."/>
            <person name="Tunlid A."/>
            <person name="Henrissat B."/>
            <person name="Grigoriev I.V."/>
            <person name="Hibbett D.S."/>
            <person name="Martin F."/>
        </authorList>
    </citation>
    <scope>NUCLEOTIDE SEQUENCE [LARGE SCALE GENOMIC DNA]</scope>
    <source>
        <strain evidence="2">LaAM-08-1</strain>
    </source>
</reference>
<reference evidence="1 2" key="1">
    <citation type="submission" date="2014-04" db="EMBL/GenBank/DDBJ databases">
        <authorList>
            <consortium name="DOE Joint Genome Institute"/>
            <person name="Kuo A."/>
            <person name="Kohler A."/>
            <person name="Nagy L.G."/>
            <person name="Floudas D."/>
            <person name="Copeland A."/>
            <person name="Barry K.W."/>
            <person name="Cichocki N."/>
            <person name="Veneault-Fourrey C."/>
            <person name="LaButti K."/>
            <person name="Lindquist E.A."/>
            <person name="Lipzen A."/>
            <person name="Lundell T."/>
            <person name="Morin E."/>
            <person name="Murat C."/>
            <person name="Sun H."/>
            <person name="Tunlid A."/>
            <person name="Henrissat B."/>
            <person name="Grigoriev I.V."/>
            <person name="Hibbett D.S."/>
            <person name="Martin F."/>
            <person name="Nordberg H.P."/>
            <person name="Cantor M.N."/>
            <person name="Hua S.X."/>
        </authorList>
    </citation>
    <scope>NUCLEOTIDE SEQUENCE [LARGE SCALE GENOMIC DNA]</scope>
    <source>
        <strain evidence="1 2">LaAM-08-1</strain>
    </source>
</reference>
<keyword evidence="2" id="KW-1185">Reference proteome</keyword>
<sequence length="55" mass="6048">MTFSPGVVALFKAETDNLFDLRASEYSNSTLLFAALGLLENIEEDLGPFGHEQID</sequence>
<name>A0A0C9WP15_9AGAR</name>
<dbReference type="EMBL" id="KN838645">
    <property type="protein sequence ID" value="KIJ99539.1"/>
    <property type="molecule type" value="Genomic_DNA"/>
</dbReference>
<proteinExistence type="predicted"/>
<dbReference type="HOGENOM" id="CLU_3032676_0_0_1"/>
<accession>A0A0C9WP15</accession>
<protein>
    <submittedName>
        <fullName evidence="1">Uncharacterized protein</fullName>
    </submittedName>
</protein>
<gene>
    <name evidence="1" type="ORF">K443DRAFT_624070</name>
</gene>
<evidence type="ECO:0000313" key="1">
    <source>
        <dbReference type="EMBL" id="KIJ99539.1"/>
    </source>
</evidence>
<organism evidence="1 2">
    <name type="scientific">Laccaria amethystina LaAM-08-1</name>
    <dbReference type="NCBI Taxonomy" id="1095629"/>
    <lineage>
        <taxon>Eukaryota</taxon>
        <taxon>Fungi</taxon>
        <taxon>Dikarya</taxon>
        <taxon>Basidiomycota</taxon>
        <taxon>Agaricomycotina</taxon>
        <taxon>Agaricomycetes</taxon>
        <taxon>Agaricomycetidae</taxon>
        <taxon>Agaricales</taxon>
        <taxon>Agaricineae</taxon>
        <taxon>Hydnangiaceae</taxon>
        <taxon>Laccaria</taxon>
    </lineage>
</organism>